<dbReference type="Gene3D" id="3.30.1360.30">
    <property type="entry name" value="GAD-like domain"/>
    <property type="match status" value="1"/>
</dbReference>
<dbReference type="GO" id="GO:0016874">
    <property type="term" value="F:ligase activity"/>
    <property type="evidence" value="ECO:0007669"/>
    <property type="project" value="UniProtKB-KW"/>
</dbReference>
<feature type="domain" description="Aminoacyl-tRNA synthetase class II (D/K/N)" evidence="5">
    <location>
        <begin position="2"/>
        <end position="55"/>
    </location>
</feature>
<name>A0ABU9G9L9_9GAMM</name>
<evidence type="ECO:0000256" key="1">
    <source>
        <dbReference type="ARBA" id="ARBA00022598"/>
    </source>
</evidence>
<dbReference type="EMBL" id="JBAKAR010000404">
    <property type="protein sequence ID" value="MEL0615166.1"/>
    <property type="molecule type" value="Genomic_DNA"/>
</dbReference>
<gene>
    <name evidence="6" type="ORF">V6242_18735</name>
</gene>
<evidence type="ECO:0000313" key="7">
    <source>
        <dbReference type="Proteomes" id="UP001379949"/>
    </source>
</evidence>
<evidence type="ECO:0000256" key="3">
    <source>
        <dbReference type="ARBA" id="ARBA00022840"/>
    </source>
</evidence>
<keyword evidence="7" id="KW-1185">Reference proteome</keyword>
<dbReference type="InterPro" id="IPR045864">
    <property type="entry name" value="aa-tRNA-synth_II/BPL/LPL"/>
</dbReference>
<keyword evidence="3" id="KW-0067">ATP-binding</keyword>
<keyword evidence="2" id="KW-0547">Nucleotide-binding</keyword>
<evidence type="ECO:0000256" key="2">
    <source>
        <dbReference type="ARBA" id="ARBA00022741"/>
    </source>
</evidence>
<protein>
    <submittedName>
        <fullName evidence="6">Aspartate--tRNA ligase</fullName>
    </submittedName>
</protein>
<organism evidence="6 7">
    <name type="scientific">Marinomonas arenicola</name>
    <dbReference type="NCBI Taxonomy" id="569601"/>
    <lineage>
        <taxon>Bacteria</taxon>
        <taxon>Pseudomonadati</taxon>
        <taxon>Pseudomonadota</taxon>
        <taxon>Gammaproteobacteria</taxon>
        <taxon>Oceanospirillales</taxon>
        <taxon>Oceanospirillaceae</taxon>
        <taxon>Marinomonas</taxon>
    </lineage>
</organism>
<sequence>MSDEQIMVITKEMMTSLFIVLMNIDLGAFPRMPYSEAMETYGSDKPDLRIPLTIVSVSDLMADVDFK</sequence>
<keyword evidence="4" id="KW-0648">Protein biosynthesis</keyword>
<dbReference type="Proteomes" id="UP001379949">
    <property type="component" value="Unassembled WGS sequence"/>
</dbReference>
<keyword evidence="1 6" id="KW-0436">Ligase</keyword>
<feature type="non-terminal residue" evidence="6">
    <location>
        <position position="67"/>
    </location>
</feature>
<dbReference type="SUPFAM" id="SSF55681">
    <property type="entry name" value="Class II aaRS and biotin synthetases"/>
    <property type="match status" value="1"/>
</dbReference>
<evidence type="ECO:0000259" key="5">
    <source>
        <dbReference type="Pfam" id="PF00152"/>
    </source>
</evidence>
<reference evidence="6 7" key="1">
    <citation type="submission" date="2024-02" db="EMBL/GenBank/DDBJ databases">
        <title>Bacteria isolated from the canopy kelp, Nereocystis luetkeana.</title>
        <authorList>
            <person name="Pfister C.A."/>
            <person name="Younker I.T."/>
            <person name="Light S.H."/>
        </authorList>
    </citation>
    <scope>NUCLEOTIDE SEQUENCE [LARGE SCALE GENOMIC DNA]</scope>
    <source>
        <strain evidence="6 7">TI.4.07</strain>
    </source>
</reference>
<dbReference type="Pfam" id="PF00152">
    <property type="entry name" value="tRNA-synt_2"/>
    <property type="match status" value="1"/>
</dbReference>
<comment type="caution">
    <text evidence="6">The sequence shown here is derived from an EMBL/GenBank/DDBJ whole genome shotgun (WGS) entry which is preliminary data.</text>
</comment>
<dbReference type="InterPro" id="IPR004364">
    <property type="entry name" value="Aa-tRNA-synt_II"/>
</dbReference>
<evidence type="ECO:0000313" key="6">
    <source>
        <dbReference type="EMBL" id="MEL0615166.1"/>
    </source>
</evidence>
<dbReference type="InterPro" id="IPR004115">
    <property type="entry name" value="GAD-like_sf"/>
</dbReference>
<evidence type="ECO:0000256" key="4">
    <source>
        <dbReference type="ARBA" id="ARBA00022917"/>
    </source>
</evidence>
<accession>A0ABU9G9L9</accession>
<proteinExistence type="predicted"/>
<dbReference type="RefSeq" id="WP_424018422.1">
    <property type="nucleotide sequence ID" value="NZ_JBAKAR010000404.1"/>
</dbReference>
<dbReference type="Gene3D" id="3.30.930.10">
    <property type="entry name" value="Bira Bifunctional Protein, Domain 2"/>
    <property type="match status" value="1"/>
</dbReference>